<sequence length="160" mass="18516">MFTTAAKRGIPFLRDIGIQKIYFDDARLEIDVLEAAIQLRHLRLKHGCRRDEPFDWAVRNFMSRVILPLYSCKPTCVCPGFCTCVTPAERERLVKMVKLDMSDSHLPANDQVNGRVLGPEVDVGKLREAVLQAWANQIKEEEDKLVARRNARAHRWYHED</sequence>
<reference evidence="1" key="1">
    <citation type="submission" date="2023-04" db="EMBL/GenBank/DDBJ databases">
        <title>Black Yeasts Isolated from many extreme environments.</title>
        <authorList>
            <person name="Coleine C."/>
            <person name="Stajich J.E."/>
            <person name="Selbmann L."/>
        </authorList>
    </citation>
    <scope>NUCLEOTIDE SEQUENCE</scope>
    <source>
        <strain evidence="1">CCFEE 5312</strain>
    </source>
</reference>
<evidence type="ECO:0000313" key="2">
    <source>
        <dbReference type="Proteomes" id="UP001271007"/>
    </source>
</evidence>
<keyword evidence="2" id="KW-1185">Reference proteome</keyword>
<protein>
    <submittedName>
        <fullName evidence="1">Uncharacterized protein</fullName>
    </submittedName>
</protein>
<gene>
    <name evidence="1" type="ORF">LTR09_004165</name>
</gene>
<organism evidence="1 2">
    <name type="scientific">Extremus antarcticus</name>
    <dbReference type="NCBI Taxonomy" id="702011"/>
    <lineage>
        <taxon>Eukaryota</taxon>
        <taxon>Fungi</taxon>
        <taxon>Dikarya</taxon>
        <taxon>Ascomycota</taxon>
        <taxon>Pezizomycotina</taxon>
        <taxon>Dothideomycetes</taxon>
        <taxon>Dothideomycetidae</taxon>
        <taxon>Mycosphaerellales</taxon>
        <taxon>Extremaceae</taxon>
        <taxon>Extremus</taxon>
    </lineage>
</organism>
<evidence type="ECO:0000313" key="1">
    <source>
        <dbReference type="EMBL" id="KAK3055005.1"/>
    </source>
</evidence>
<accession>A0AAJ0GD67</accession>
<dbReference type="EMBL" id="JAWDJX010000010">
    <property type="protein sequence ID" value="KAK3055005.1"/>
    <property type="molecule type" value="Genomic_DNA"/>
</dbReference>
<proteinExistence type="predicted"/>
<name>A0AAJ0GD67_9PEZI</name>
<comment type="caution">
    <text evidence="1">The sequence shown here is derived from an EMBL/GenBank/DDBJ whole genome shotgun (WGS) entry which is preliminary data.</text>
</comment>
<dbReference type="AlphaFoldDB" id="A0AAJ0GD67"/>
<dbReference type="Proteomes" id="UP001271007">
    <property type="component" value="Unassembled WGS sequence"/>
</dbReference>